<dbReference type="Proteomes" id="UP001162156">
    <property type="component" value="Unassembled WGS sequence"/>
</dbReference>
<evidence type="ECO:0000256" key="5">
    <source>
        <dbReference type="ARBA" id="ARBA00022692"/>
    </source>
</evidence>
<reference evidence="11" key="1">
    <citation type="journal article" date="2023" name="Insect Mol. Biol.">
        <title>Genome sequencing provides insights into the evolution of gene families encoding plant cell wall-degrading enzymes in longhorned beetles.</title>
        <authorList>
            <person name="Shin N.R."/>
            <person name="Okamura Y."/>
            <person name="Kirsch R."/>
            <person name="Pauchet Y."/>
        </authorList>
    </citation>
    <scope>NUCLEOTIDE SEQUENCE</scope>
    <source>
        <strain evidence="11">RBIC_L_NR</strain>
    </source>
</reference>
<dbReference type="InterPro" id="IPR005828">
    <property type="entry name" value="MFS_sugar_transport-like"/>
</dbReference>
<dbReference type="PANTHER" id="PTHR48021">
    <property type="match status" value="1"/>
</dbReference>
<feature type="transmembrane region" description="Helical" evidence="9">
    <location>
        <begin position="39"/>
        <end position="60"/>
    </location>
</feature>
<feature type="transmembrane region" description="Helical" evidence="9">
    <location>
        <begin position="67"/>
        <end position="85"/>
    </location>
</feature>
<dbReference type="PRINTS" id="PR00171">
    <property type="entry name" value="SUGRTRNSPORT"/>
</dbReference>
<dbReference type="InterPro" id="IPR003663">
    <property type="entry name" value="Sugar/inositol_transpt"/>
</dbReference>
<comment type="subcellular location">
    <subcellularLocation>
        <location evidence="1">Cell membrane</location>
        <topology evidence="1">Multi-pass membrane protein</topology>
    </subcellularLocation>
</comment>
<evidence type="ECO:0000256" key="7">
    <source>
        <dbReference type="ARBA" id="ARBA00023136"/>
    </source>
</evidence>
<keyword evidence="12" id="KW-1185">Reference proteome</keyword>
<accession>A0AAV8YHA5</accession>
<feature type="transmembrane region" description="Helical" evidence="9">
    <location>
        <begin position="396"/>
        <end position="421"/>
    </location>
</feature>
<sequence>MVCGIGYAWTSPSIPKLNGNVDPQNNPLSRPTTILEDSWITALQNLGAAFSPLFIGIAANKYGRKKTLIVFSLPMMVSNIILIFANSVSHFYVARFLVGIGTGCVFSVVPLYVAEISQVTNRGFTSMFLGLMITSQQLFVYVIGPYTTISTLAKISLIPSVLFLLTFGFFIPESPYYFVMIGNQVEAEKSLAKLRQKSKSDVLKELTDIIKSVEQSKTEKSSLKDLIKSKVVTKCLLTAVGLMFFQQFTGILAIVPYLQTIFDATNSSIPADVSVMMVGLVQFITTAITSRIVDKVDRKILLIASNSGILFSLICLGTYFYLQTNQFNVDAIFWLPIASIILYIICFNFGIGPIPWTIVGEIFPPNLKTHLNGIVTFLNIIFGFLIAMFFPTLSLVLGMALSIWIFAAFTAVSILFIVYFLPETRGRSFLEIQIMFRDGRSK</sequence>
<dbReference type="SUPFAM" id="SSF103473">
    <property type="entry name" value="MFS general substrate transporter"/>
    <property type="match status" value="1"/>
</dbReference>
<dbReference type="InterPro" id="IPR050549">
    <property type="entry name" value="MFS_Trehalose_Transporter"/>
</dbReference>
<dbReference type="InterPro" id="IPR036259">
    <property type="entry name" value="MFS_trans_sf"/>
</dbReference>
<protein>
    <recommendedName>
        <fullName evidence="10">Major facilitator superfamily (MFS) profile domain-containing protein</fullName>
    </recommendedName>
</protein>
<evidence type="ECO:0000256" key="6">
    <source>
        <dbReference type="ARBA" id="ARBA00022989"/>
    </source>
</evidence>
<evidence type="ECO:0000256" key="3">
    <source>
        <dbReference type="ARBA" id="ARBA00022475"/>
    </source>
</evidence>
<evidence type="ECO:0000259" key="10">
    <source>
        <dbReference type="PROSITE" id="PS50850"/>
    </source>
</evidence>
<dbReference type="InterPro" id="IPR005829">
    <property type="entry name" value="Sugar_transporter_CS"/>
</dbReference>
<keyword evidence="8" id="KW-0325">Glycoprotein</keyword>
<keyword evidence="3" id="KW-1003">Cell membrane</keyword>
<gene>
    <name evidence="11" type="ORF">NQ314_007787</name>
</gene>
<keyword evidence="2" id="KW-0813">Transport</keyword>
<evidence type="ECO:0000313" key="12">
    <source>
        <dbReference type="Proteomes" id="UP001162156"/>
    </source>
</evidence>
<dbReference type="PANTHER" id="PTHR48021:SF47">
    <property type="entry name" value="GH17672P"/>
    <property type="match status" value="1"/>
</dbReference>
<evidence type="ECO:0000256" key="2">
    <source>
        <dbReference type="ARBA" id="ARBA00022448"/>
    </source>
</evidence>
<keyword evidence="4" id="KW-0762">Sugar transport</keyword>
<feature type="transmembrane region" description="Helical" evidence="9">
    <location>
        <begin position="333"/>
        <end position="359"/>
    </location>
</feature>
<dbReference type="GO" id="GO:0022857">
    <property type="term" value="F:transmembrane transporter activity"/>
    <property type="evidence" value="ECO:0007669"/>
    <property type="project" value="InterPro"/>
</dbReference>
<dbReference type="Gene3D" id="1.20.1250.20">
    <property type="entry name" value="MFS general substrate transporter like domains"/>
    <property type="match status" value="1"/>
</dbReference>
<keyword evidence="7 9" id="KW-0472">Membrane</keyword>
<feature type="transmembrane region" description="Helical" evidence="9">
    <location>
        <begin position="371"/>
        <end position="390"/>
    </location>
</feature>
<keyword evidence="5 9" id="KW-0812">Transmembrane</keyword>
<feature type="transmembrane region" description="Helical" evidence="9">
    <location>
        <begin position="269"/>
        <end position="288"/>
    </location>
</feature>
<dbReference type="Pfam" id="PF00083">
    <property type="entry name" value="Sugar_tr"/>
    <property type="match status" value="1"/>
</dbReference>
<evidence type="ECO:0000256" key="9">
    <source>
        <dbReference type="SAM" id="Phobius"/>
    </source>
</evidence>
<evidence type="ECO:0000313" key="11">
    <source>
        <dbReference type="EMBL" id="KAJ8950725.1"/>
    </source>
</evidence>
<proteinExistence type="predicted"/>
<dbReference type="PROSITE" id="PS00217">
    <property type="entry name" value="SUGAR_TRANSPORT_2"/>
    <property type="match status" value="1"/>
</dbReference>
<keyword evidence="6 9" id="KW-1133">Transmembrane helix</keyword>
<organism evidence="11 12">
    <name type="scientific">Rhamnusium bicolor</name>
    <dbReference type="NCBI Taxonomy" id="1586634"/>
    <lineage>
        <taxon>Eukaryota</taxon>
        <taxon>Metazoa</taxon>
        <taxon>Ecdysozoa</taxon>
        <taxon>Arthropoda</taxon>
        <taxon>Hexapoda</taxon>
        <taxon>Insecta</taxon>
        <taxon>Pterygota</taxon>
        <taxon>Neoptera</taxon>
        <taxon>Endopterygota</taxon>
        <taxon>Coleoptera</taxon>
        <taxon>Polyphaga</taxon>
        <taxon>Cucujiformia</taxon>
        <taxon>Chrysomeloidea</taxon>
        <taxon>Cerambycidae</taxon>
        <taxon>Lepturinae</taxon>
        <taxon>Rhagiini</taxon>
        <taxon>Rhamnusium</taxon>
    </lineage>
</organism>
<dbReference type="EMBL" id="JANEYF010002156">
    <property type="protein sequence ID" value="KAJ8950725.1"/>
    <property type="molecule type" value="Genomic_DNA"/>
</dbReference>
<name>A0AAV8YHA5_9CUCU</name>
<dbReference type="PROSITE" id="PS50850">
    <property type="entry name" value="MFS"/>
    <property type="match status" value="1"/>
</dbReference>
<evidence type="ECO:0000256" key="4">
    <source>
        <dbReference type="ARBA" id="ARBA00022597"/>
    </source>
</evidence>
<feature type="transmembrane region" description="Helical" evidence="9">
    <location>
        <begin position="91"/>
        <end position="114"/>
    </location>
</feature>
<feature type="transmembrane region" description="Helical" evidence="9">
    <location>
        <begin position="126"/>
        <end position="146"/>
    </location>
</feature>
<dbReference type="InterPro" id="IPR020846">
    <property type="entry name" value="MFS_dom"/>
</dbReference>
<evidence type="ECO:0000256" key="1">
    <source>
        <dbReference type="ARBA" id="ARBA00004651"/>
    </source>
</evidence>
<evidence type="ECO:0000256" key="8">
    <source>
        <dbReference type="ARBA" id="ARBA00023180"/>
    </source>
</evidence>
<feature type="domain" description="Major facilitator superfamily (MFS) profile" evidence="10">
    <location>
        <begin position="1"/>
        <end position="425"/>
    </location>
</feature>
<feature type="transmembrane region" description="Helical" evidence="9">
    <location>
        <begin position="300"/>
        <end position="321"/>
    </location>
</feature>
<feature type="transmembrane region" description="Helical" evidence="9">
    <location>
        <begin position="235"/>
        <end position="257"/>
    </location>
</feature>
<comment type="caution">
    <text evidence="11">The sequence shown here is derived from an EMBL/GenBank/DDBJ whole genome shotgun (WGS) entry which is preliminary data.</text>
</comment>
<dbReference type="FunFam" id="1.20.1250.20:FF:000218">
    <property type="entry name" value="facilitated trehalose transporter Tret1"/>
    <property type="match status" value="1"/>
</dbReference>
<dbReference type="AlphaFoldDB" id="A0AAV8YHA5"/>
<feature type="transmembrane region" description="Helical" evidence="9">
    <location>
        <begin position="152"/>
        <end position="171"/>
    </location>
</feature>
<dbReference type="GO" id="GO:0005886">
    <property type="term" value="C:plasma membrane"/>
    <property type="evidence" value="ECO:0007669"/>
    <property type="project" value="UniProtKB-SubCell"/>
</dbReference>